<evidence type="ECO:0000256" key="1">
    <source>
        <dbReference type="SAM" id="MobiDB-lite"/>
    </source>
</evidence>
<keyword evidence="2" id="KW-0732">Signal</keyword>
<dbReference type="Proteomes" id="UP001480955">
    <property type="component" value="Unassembled WGS sequence"/>
</dbReference>
<dbReference type="EMBL" id="JBELQE010000134">
    <property type="protein sequence ID" value="MER2253374.1"/>
    <property type="molecule type" value="Genomic_DNA"/>
</dbReference>
<protein>
    <recommendedName>
        <fullName evidence="5">Secreted protein</fullName>
    </recommendedName>
</protein>
<evidence type="ECO:0000313" key="3">
    <source>
        <dbReference type="EMBL" id="MER2253374.1"/>
    </source>
</evidence>
<evidence type="ECO:0000256" key="2">
    <source>
        <dbReference type="SAM" id="SignalP"/>
    </source>
</evidence>
<feature type="signal peptide" evidence="2">
    <location>
        <begin position="1"/>
        <end position="26"/>
    </location>
</feature>
<reference evidence="3 4" key="1">
    <citation type="submission" date="2024-06" db="EMBL/GenBank/DDBJ databases">
        <authorList>
            <person name="Campbell A.G."/>
        </authorList>
    </citation>
    <scope>NUCLEOTIDE SEQUENCE [LARGE SCALE GENOMIC DNA]</scope>
    <source>
        <strain evidence="3 4">EM12</strain>
    </source>
</reference>
<name>A0ABV1QVJ5_9HYPH</name>
<evidence type="ECO:0000313" key="4">
    <source>
        <dbReference type="Proteomes" id="UP001480955"/>
    </source>
</evidence>
<organism evidence="3 4">
    <name type="scientific">Methylorubrum podarium</name>
    <dbReference type="NCBI Taxonomy" id="200476"/>
    <lineage>
        <taxon>Bacteria</taxon>
        <taxon>Pseudomonadati</taxon>
        <taxon>Pseudomonadota</taxon>
        <taxon>Alphaproteobacteria</taxon>
        <taxon>Hyphomicrobiales</taxon>
        <taxon>Methylobacteriaceae</taxon>
        <taxon>Methylorubrum</taxon>
    </lineage>
</organism>
<feature type="chain" id="PRO_5046357000" description="Secreted protein" evidence="2">
    <location>
        <begin position="27"/>
        <end position="86"/>
    </location>
</feature>
<dbReference type="RefSeq" id="WP_350397575.1">
    <property type="nucleotide sequence ID" value="NZ_JBELQE010000134.1"/>
</dbReference>
<keyword evidence="4" id="KW-1185">Reference proteome</keyword>
<gene>
    <name evidence="3" type="ORF">ABS772_25960</name>
</gene>
<comment type="caution">
    <text evidence="3">The sequence shown here is derived from an EMBL/GenBank/DDBJ whole genome shotgun (WGS) entry which is preliminary data.</text>
</comment>
<feature type="region of interest" description="Disordered" evidence="1">
    <location>
        <begin position="28"/>
        <end position="64"/>
    </location>
</feature>
<evidence type="ECO:0008006" key="5">
    <source>
        <dbReference type="Google" id="ProtNLM"/>
    </source>
</evidence>
<accession>A0ABV1QVJ5</accession>
<proteinExistence type="predicted"/>
<feature type="compositionally biased region" description="Low complexity" evidence="1">
    <location>
        <begin position="34"/>
        <end position="54"/>
    </location>
</feature>
<sequence>MIAHPTAAAAFAGLVLIGLSAAPSLAAPGTGRSTTQVAEATQVSQQVSQTGTVSDSEEDSANCNKQRRRLWIEGEGWIVRRVTICR</sequence>